<feature type="domain" description="TonB-dependent receptor plug" evidence="16">
    <location>
        <begin position="43"/>
        <end position="156"/>
    </location>
</feature>
<evidence type="ECO:0000256" key="5">
    <source>
        <dbReference type="ARBA" id="ARBA00022729"/>
    </source>
</evidence>
<dbReference type="InterPro" id="IPR012910">
    <property type="entry name" value="Plug_dom"/>
</dbReference>
<evidence type="ECO:0000256" key="3">
    <source>
        <dbReference type="ARBA" id="ARBA00022452"/>
    </source>
</evidence>
<keyword evidence="6" id="KW-0406">Ion transport</keyword>
<evidence type="ECO:0000256" key="2">
    <source>
        <dbReference type="ARBA" id="ARBA00022448"/>
    </source>
</evidence>
<comment type="similarity">
    <text evidence="10 12">Belongs to the TonB-dependent receptor family.</text>
</comment>
<dbReference type="Proteomes" id="UP000179934">
    <property type="component" value="Unassembled WGS sequence"/>
</dbReference>
<dbReference type="RefSeq" id="WP_042021277.1">
    <property type="nucleotide sequence ID" value="NZ_CDBW01000023.1"/>
</dbReference>
<keyword evidence="9 10" id="KW-0998">Cell outer membrane</keyword>
<keyword evidence="2 10" id="KW-0813">Transport</keyword>
<dbReference type="InterPro" id="IPR010917">
    <property type="entry name" value="TonB_rcpt_CS"/>
</dbReference>
<dbReference type="PANTHER" id="PTHR30069:SF53">
    <property type="entry name" value="COLICIN I RECEPTOR-RELATED"/>
    <property type="match status" value="1"/>
</dbReference>
<evidence type="ECO:0000313" key="18">
    <source>
        <dbReference type="Proteomes" id="UP000179934"/>
    </source>
</evidence>
<dbReference type="GeneID" id="58922716"/>
<reference evidence="17 18" key="1">
    <citation type="submission" date="2016-09" db="EMBL/GenBank/DDBJ databases">
        <title>Draft Genome Sequence of Aeromonas sobria Strain 08005, Isolated from Sick Rana catesbeiana.</title>
        <authorList>
            <person name="Yang Q."/>
        </authorList>
    </citation>
    <scope>NUCLEOTIDE SEQUENCE [LARGE SCALE GENOMIC DNA]</scope>
    <source>
        <strain evidence="17 18">08005</strain>
    </source>
</reference>
<feature type="short sequence motif" description="TonB C-terminal box" evidence="11">
    <location>
        <begin position="687"/>
        <end position="704"/>
    </location>
</feature>
<dbReference type="AlphaFoldDB" id="A0A1S2CT65"/>
<dbReference type="InterPro" id="IPR036942">
    <property type="entry name" value="Beta-barrel_TonB_sf"/>
</dbReference>
<keyword evidence="5 14" id="KW-0732">Signal</keyword>
<keyword evidence="17" id="KW-0675">Receptor</keyword>
<organism evidence="17 18">
    <name type="scientific">Aeromonas sobria</name>
    <dbReference type="NCBI Taxonomy" id="646"/>
    <lineage>
        <taxon>Bacteria</taxon>
        <taxon>Pseudomonadati</taxon>
        <taxon>Pseudomonadota</taxon>
        <taxon>Gammaproteobacteria</taxon>
        <taxon>Aeromonadales</taxon>
        <taxon>Aeromonadaceae</taxon>
        <taxon>Aeromonas</taxon>
    </lineage>
</organism>
<protein>
    <submittedName>
        <fullName evidence="17">TonB-dependent receptor</fullName>
    </submittedName>
</protein>
<dbReference type="InterPro" id="IPR039426">
    <property type="entry name" value="TonB-dep_rcpt-like"/>
</dbReference>
<dbReference type="GO" id="GO:0044718">
    <property type="term" value="P:siderophore transmembrane transport"/>
    <property type="evidence" value="ECO:0007669"/>
    <property type="project" value="TreeGrafter"/>
</dbReference>
<dbReference type="Gene3D" id="2.170.130.10">
    <property type="entry name" value="TonB-dependent receptor, plug domain"/>
    <property type="match status" value="1"/>
</dbReference>
<dbReference type="STRING" id="646.BJD16_15045"/>
<evidence type="ECO:0000256" key="6">
    <source>
        <dbReference type="ARBA" id="ARBA00023065"/>
    </source>
</evidence>
<dbReference type="InterPro" id="IPR037066">
    <property type="entry name" value="Plug_dom_sf"/>
</dbReference>
<feature type="signal peptide" evidence="14">
    <location>
        <begin position="1"/>
        <end position="27"/>
    </location>
</feature>
<accession>A0A1S2CT65</accession>
<gene>
    <name evidence="17" type="ORF">BJD16_15045</name>
</gene>
<dbReference type="SUPFAM" id="SSF56935">
    <property type="entry name" value="Porins"/>
    <property type="match status" value="1"/>
</dbReference>
<dbReference type="PANTHER" id="PTHR30069">
    <property type="entry name" value="TONB-DEPENDENT OUTER MEMBRANE RECEPTOR"/>
    <property type="match status" value="1"/>
</dbReference>
<keyword evidence="4 10" id="KW-0812">Transmembrane</keyword>
<comment type="caution">
    <text evidence="17">The sequence shown here is derived from an EMBL/GenBank/DDBJ whole genome shotgun (WGS) entry which is preliminary data.</text>
</comment>
<dbReference type="EMBL" id="MKFU01000018">
    <property type="protein sequence ID" value="OHY91920.1"/>
    <property type="molecule type" value="Genomic_DNA"/>
</dbReference>
<dbReference type="GO" id="GO:0009279">
    <property type="term" value="C:cell outer membrane"/>
    <property type="evidence" value="ECO:0007669"/>
    <property type="project" value="UniProtKB-SubCell"/>
</dbReference>
<dbReference type="GO" id="GO:0015344">
    <property type="term" value="F:siderophore uptake transmembrane transporter activity"/>
    <property type="evidence" value="ECO:0007669"/>
    <property type="project" value="TreeGrafter"/>
</dbReference>
<sequence length="704" mass="76996">MPIPQPSRLGYAIAMALLPAGAVSAQAVNETMVITASGFEQKVTDAPASITVITREDLEQKRVASIADALSDVEGVDVGGSVGKTGGLNISMRGMPSDYTLILIDGRRQNNVGNVTPNGFGETANSFMPPVAAIERIEVIRGPMSTLYGSDAMGGVVNIITRKPAKEWMGALTLENTQQQHREFGNSAAVSFYTSGALIEDKLGLTLRGSVFDRSASDIRYQDANGLEKTPIMGANPVKSDIQNLGGRVTFTPTSNQDIWLDVDRGNQEYDNSEGQLGTLDTPTKIGGYEKQQRYSRDQYVLAHDGRFSFGNLSSSITRSETDTAGRTLPKGVPGKTAGTPRTLELENTIIDSKLVTVLGDNTLSVGGQWWKAEMIDGVATAPFEHKQLALFAEDEWRFLADWALTVGARYDDHSVFGSQLSPRGYLVWNASSNWTFKGGVSQGYKTPRLDQLTSGIVGFGRQGALPLIGTPSLTPETTTSSELAAYYQADNGFNANLTLFQNNFNDKIASGTPVANCHYSKAPNQPGCVDIGTSWNDIKEFGQTVNIDEAITRGVEVGSYIPLAEYWDLKANYTFTDSEQKSGSQAGQQLTDTPKHMVNMKLNWQTTAQLNTWLQGEYRSKRWRGVGAEQDTFGDYNAFTLFHLGASYRISENVTVNGTIYNLLDEDFLQYHAYNDAGKTEYANEYNNNQEGRRFWISTNITF</sequence>
<dbReference type="Pfam" id="PF07715">
    <property type="entry name" value="Plug"/>
    <property type="match status" value="1"/>
</dbReference>
<keyword evidence="3 10" id="KW-1134">Transmembrane beta strand</keyword>
<proteinExistence type="inferred from homology"/>
<feature type="chain" id="PRO_5010287723" evidence="14">
    <location>
        <begin position="28"/>
        <end position="704"/>
    </location>
</feature>
<feature type="region of interest" description="Disordered" evidence="13">
    <location>
        <begin position="319"/>
        <end position="340"/>
    </location>
</feature>
<evidence type="ECO:0000256" key="8">
    <source>
        <dbReference type="ARBA" id="ARBA00023136"/>
    </source>
</evidence>
<evidence type="ECO:0000256" key="1">
    <source>
        <dbReference type="ARBA" id="ARBA00004571"/>
    </source>
</evidence>
<evidence type="ECO:0000256" key="4">
    <source>
        <dbReference type="ARBA" id="ARBA00022692"/>
    </source>
</evidence>
<evidence type="ECO:0000256" key="9">
    <source>
        <dbReference type="ARBA" id="ARBA00023237"/>
    </source>
</evidence>
<evidence type="ECO:0000256" key="13">
    <source>
        <dbReference type="SAM" id="MobiDB-lite"/>
    </source>
</evidence>
<evidence type="ECO:0000256" key="7">
    <source>
        <dbReference type="ARBA" id="ARBA00023077"/>
    </source>
</evidence>
<evidence type="ECO:0000256" key="10">
    <source>
        <dbReference type="PROSITE-ProRule" id="PRU01360"/>
    </source>
</evidence>
<evidence type="ECO:0000256" key="11">
    <source>
        <dbReference type="PROSITE-ProRule" id="PRU10144"/>
    </source>
</evidence>
<keyword evidence="8 10" id="KW-0472">Membrane</keyword>
<evidence type="ECO:0000259" key="15">
    <source>
        <dbReference type="Pfam" id="PF00593"/>
    </source>
</evidence>
<dbReference type="Gene3D" id="2.40.170.20">
    <property type="entry name" value="TonB-dependent receptor, beta-barrel domain"/>
    <property type="match status" value="1"/>
</dbReference>
<dbReference type="OrthoDB" id="9764669at2"/>
<evidence type="ECO:0000313" key="17">
    <source>
        <dbReference type="EMBL" id="OHY91920.1"/>
    </source>
</evidence>
<keyword evidence="7 12" id="KW-0798">TonB box</keyword>
<comment type="subcellular location">
    <subcellularLocation>
        <location evidence="1 10">Cell outer membrane</location>
        <topology evidence="1 10">Multi-pass membrane protein</topology>
    </subcellularLocation>
</comment>
<evidence type="ECO:0000256" key="12">
    <source>
        <dbReference type="RuleBase" id="RU003357"/>
    </source>
</evidence>
<dbReference type="PROSITE" id="PS52016">
    <property type="entry name" value="TONB_DEPENDENT_REC_3"/>
    <property type="match status" value="1"/>
</dbReference>
<evidence type="ECO:0000259" key="16">
    <source>
        <dbReference type="Pfam" id="PF07715"/>
    </source>
</evidence>
<evidence type="ECO:0000256" key="14">
    <source>
        <dbReference type="SAM" id="SignalP"/>
    </source>
</evidence>
<dbReference type="InterPro" id="IPR000531">
    <property type="entry name" value="Beta-barrel_TonB"/>
</dbReference>
<dbReference type="PROSITE" id="PS01156">
    <property type="entry name" value="TONB_DEPENDENT_REC_2"/>
    <property type="match status" value="1"/>
</dbReference>
<feature type="domain" description="TonB-dependent receptor-like beta-barrel" evidence="15">
    <location>
        <begin position="246"/>
        <end position="664"/>
    </location>
</feature>
<dbReference type="Pfam" id="PF00593">
    <property type="entry name" value="TonB_dep_Rec_b-barrel"/>
    <property type="match status" value="1"/>
</dbReference>
<name>A0A1S2CT65_AERSO</name>
<dbReference type="CDD" id="cd01347">
    <property type="entry name" value="ligand_gated_channel"/>
    <property type="match status" value="1"/>
</dbReference>